<dbReference type="InterPro" id="IPR000477">
    <property type="entry name" value="RT_dom"/>
</dbReference>
<dbReference type="CDD" id="cd01650">
    <property type="entry name" value="RT_nLTR_like"/>
    <property type="match status" value="1"/>
</dbReference>
<dbReference type="Pfam" id="PF00078">
    <property type="entry name" value="RVT_1"/>
    <property type="match status" value="1"/>
</dbReference>
<dbReference type="Proteomes" id="UP000830375">
    <property type="component" value="Unassembled WGS sequence"/>
</dbReference>
<dbReference type="InterPro" id="IPR015095">
    <property type="entry name" value="AlkB_hom8_N"/>
</dbReference>
<organism evidence="3 4">
    <name type="scientific">Labeo rohita</name>
    <name type="common">Indian major carp</name>
    <name type="synonym">Cyprinus rohita</name>
    <dbReference type="NCBI Taxonomy" id="84645"/>
    <lineage>
        <taxon>Eukaryota</taxon>
        <taxon>Metazoa</taxon>
        <taxon>Chordata</taxon>
        <taxon>Craniata</taxon>
        <taxon>Vertebrata</taxon>
        <taxon>Euteleostomi</taxon>
        <taxon>Actinopterygii</taxon>
        <taxon>Neopterygii</taxon>
        <taxon>Teleostei</taxon>
        <taxon>Ostariophysi</taxon>
        <taxon>Cypriniformes</taxon>
        <taxon>Cyprinidae</taxon>
        <taxon>Labeoninae</taxon>
        <taxon>Labeonini</taxon>
        <taxon>Labeo</taxon>
    </lineage>
</organism>
<dbReference type="PROSITE" id="PS50878">
    <property type="entry name" value="RT_POL"/>
    <property type="match status" value="1"/>
</dbReference>
<dbReference type="SUPFAM" id="SSF56672">
    <property type="entry name" value="DNA/RNA polymerases"/>
    <property type="match status" value="1"/>
</dbReference>
<reference evidence="3 4" key="1">
    <citation type="submission" date="2022-01" db="EMBL/GenBank/DDBJ databases">
        <title>A high-quality chromosome-level genome assembly of rohu carp, Labeo rohita.</title>
        <authorList>
            <person name="Arick M.A. II"/>
            <person name="Hsu C.-Y."/>
            <person name="Magbanua Z."/>
            <person name="Pechanova O."/>
            <person name="Grover C."/>
            <person name="Miller E."/>
            <person name="Thrash A."/>
            <person name="Ezzel L."/>
            <person name="Alam S."/>
            <person name="Benzie J."/>
            <person name="Hamilton M."/>
            <person name="Karsi A."/>
            <person name="Lawrence M.L."/>
            <person name="Peterson D.G."/>
        </authorList>
    </citation>
    <scope>NUCLEOTIDE SEQUENCE [LARGE SCALE GENOMIC DNA]</scope>
    <source>
        <strain evidence="4">BAU-BD-2019</strain>
        <tissue evidence="3">Blood</tissue>
    </source>
</reference>
<feature type="domain" description="Reverse transcriptase" evidence="2">
    <location>
        <begin position="267"/>
        <end position="504"/>
    </location>
</feature>
<feature type="compositionally biased region" description="Polar residues" evidence="1">
    <location>
        <begin position="691"/>
        <end position="701"/>
    </location>
</feature>
<dbReference type="InterPro" id="IPR043502">
    <property type="entry name" value="DNA/RNA_pol_sf"/>
</dbReference>
<comment type="caution">
    <text evidence="3">The sequence shown here is derived from an EMBL/GenBank/DDBJ whole genome shotgun (WGS) entry which is preliminary data.</text>
</comment>
<evidence type="ECO:0000313" key="3">
    <source>
        <dbReference type="EMBL" id="KAI2645940.1"/>
    </source>
</evidence>
<protein>
    <recommendedName>
        <fullName evidence="2">Reverse transcriptase domain-containing protein</fullName>
    </recommendedName>
</protein>
<proteinExistence type="predicted"/>
<sequence>MPFVTIVEIHGLVFNVYVCQSVKLTLGILLCTKPVQKQITVWPDDATSTLQDCFQCTDWNMFREAATYNNHTDLHEYTDTVTAYIKKCIDDVTVTKTITTRANQKPWMTAEVRGLLKTRDDAFRSGDKAALKTARANLSRGIKQAKRLYGQKINNHFTDSKDTRSLWQAIQTITDYKPLPQACDDDTTLPDALNEFYARFEIQNDTPAQKLPTPPNNQALCLSPADVRKTLSRVNPRKAAGPDNIPGRVLRDCAAQLTDVLTDIFNTSLSQAVVPMCLKSTFIIPVPKKSPVSCLNDYRPIALTPIMMKCFERLVMRNIKTSLPNTLDPLQFAYRPNRSTDDVISPTLHLALTHLENKDFYVRMLFIDFSSAFNTIIPQQLINKLNLLGLNTSLCNWILDFLTGRPQSVRVGRNTSSTTTLSTGAPQGCVLSPLLFTLLTHDCTAKFSSNHIIKFADDTTVAGLISNNDETPYRERNSADHPPLTIDSSAMERVSSTKFLGVHITEDLTWTTNTMSLSKKAQQRLHFLRRLKRASLPPPILTTFYRGTIESVLTSCITIWYGNCSAADCKTLQRTMNTAAKIIGAPLPSLLDIFLAQCSGKATSIVKDSTHPSHHLFQLLPSGRRYRSIRARSARLLNSFFPQAVRTLNSNHLTPPLKPYPQYGKKSQKRSSAKCPKSETQVGTVRRSKKTLSNQTIKIRT</sequence>
<evidence type="ECO:0000256" key="1">
    <source>
        <dbReference type="SAM" id="MobiDB-lite"/>
    </source>
</evidence>
<accession>A0ABQ8L5B8</accession>
<feature type="region of interest" description="Disordered" evidence="1">
    <location>
        <begin position="651"/>
        <end position="701"/>
    </location>
</feature>
<evidence type="ECO:0000259" key="2">
    <source>
        <dbReference type="PROSITE" id="PS50878"/>
    </source>
</evidence>
<dbReference type="Pfam" id="PF09004">
    <property type="entry name" value="ALKBH8_N"/>
    <property type="match status" value="1"/>
</dbReference>
<dbReference type="EMBL" id="JACTAM010002123">
    <property type="protein sequence ID" value="KAI2645940.1"/>
    <property type="molecule type" value="Genomic_DNA"/>
</dbReference>
<name>A0ABQ8L5B8_LABRO</name>
<keyword evidence="4" id="KW-1185">Reference proteome</keyword>
<gene>
    <name evidence="3" type="ORF">H4Q32_025291</name>
</gene>
<dbReference type="PANTHER" id="PTHR47510">
    <property type="entry name" value="REVERSE TRANSCRIPTASE DOMAIN-CONTAINING PROTEIN"/>
    <property type="match status" value="1"/>
</dbReference>
<dbReference type="PANTHER" id="PTHR47510:SF3">
    <property type="entry name" value="ENDO_EXONUCLEASE_PHOSPHATASE DOMAIN-CONTAINING PROTEIN"/>
    <property type="match status" value="1"/>
</dbReference>
<evidence type="ECO:0000313" key="4">
    <source>
        <dbReference type="Proteomes" id="UP000830375"/>
    </source>
</evidence>